<accession>A0A839TQ13</accession>
<proteinExistence type="predicted"/>
<dbReference type="InterPro" id="IPR055354">
    <property type="entry name" value="DUF7507"/>
</dbReference>
<evidence type="ECO:0000313" key="3">
    <source>
        <dbReference type="EMBL" id="MBB3128651.1"/>
    </source>
</evidence>
<feature type="domain" description="DUF7507" evidence="1">
    <location>
        <begin position="831"/>
        <end position="881"/>
    </location>
</feature>
<dbReference type="Pfam" id="PF24346">
    <property type="entry name" value="DUF7507"/>
    <property type="match status" value="4"/>
</dbReference>
<organism evidence="3 4">
    <name type="scientific">Paenibacillus rhizosphaerae</name>
    <dbReference type="NCBI Taxonomy" id="297318"/>
    <lineage>
        <taxon>Bacteria</taxon>
        <taxon>Bacillati</taxon>
        <taxon>Bacillota</taxon>
        <taxon>Bacilli</taxon>
        <taxon>Bacillales</taxon>
        <taxon>Paenibacillaceae</taxon>
        <taxon>Paenibacillus</taxon>
    </lineage>
</organism>
<dbReference type="NCBIfam" id="TIGR01451">
    <property type="entry name" value="B_ant_repeat"/>
    <property type="match status" value="10"/>
</dbReference>
<protein>
    <submittedName>
        <fullName evidence="3">Putative repeat protein (TIGR01451 family)</fullName>
    </submittedName>
</protein>
<dbReference type="Proteomes" id="UP000517523">
    <property type="component" value="Unassembled WGS sequence"/>
</dbReference>
<dbReference type="InterPro" id="IPR013783">
    <property type="entry name" value="Ig-like_fold"/>
</dbReference>
<dbReference type="EMBL" id="JACHXJ010000002">
    <property type="protein sequence ID" value="MBB3128651.1"/>
    <property type="molecule type" value="Genomic_DNA"/>
</dbReference>
<dbReference type="Pfam" id="PF25778">
    <property type="entry name" value="DUF7948"/>
    <property type="match status" value="1"/>
</dbReference>
<evidence type="ECO:0000259" key="2">
    <source>
        <dbReference type="Pfam" id="PF25778"/>
    </source>
</evidence>
<evidence type="ECO:0000259" key="1">
    <source>
        <dbReference type="Pfam" id="PF24346"/>
    </source>
</evidence>
<dbReference type="PANTHER" id="PTHR35580">
    <property type="entry name" value="CELL SURFACE GLYCOPROTEIN (S-LAYER PROTEIN)-LIKE PROTEIN"/>
    <property type="match status" value="1"/>
</dbReference>
<feature type="domain" description="DUF7948" evidence="2">
    <location>
        <begin position="10"/>
        <end position="172"/>
    </location>
</feature>
<dbReference type="RefSeq" id="WP_183582794.1">
    <property type="nucleotide sequence ID" value="NZ_JACHXJ010000002.1"/>
</dbReference>
<dbReference type="InterPro" id="IPR047589">
    <property type="entry name" value="DUF11_rpt"/>
</dbReference>
<gene>
    <name evidence="3" type="ORF">FHS19_003305</name>
</gene>
<dbReference type="Pfam" id="PF06739">
    <property type="entry name" value="SBBP"/>
    <property type="match status" value="6"/>
</dbReference>
<dbReference type="Gene3D" id="2.60.40.10">
    <property type="entry name" value="Immunoglobulins"/>
    <property type="match status" value="2"/>
</dbReference>
<dbReference type="InterPro" id="IPR010620">
    <property type="entry name" value="SBBP_repeat"/>
</dbReference>
<dbReference type="InterPro" id="IPR052918">
    <property type="entry name" value="Motility_Chemotaxis_Reg"/>
</dbReference>
<comment type="caution">
    <text evidence="3">The sequence shown here is derived from an EMBL/GenBank/DDBJ whole genome shotgun (WGS) entry which is preliminary data.</text>
</comment>
<dbReference type="InterPro" id="IPR057708">
    <property type="entry name" value="DUF7948"/>
</dbReference>
<feature type="domain" description="DUF7507" evidence="1">
    <location>
        <begin position="944"/>
        <end position="1026"/>
    </location>
</feature>
<sequence length="1971" mass="205899">MFNGDAREEREGRALSLEFLRASPAVKLEARRQGLEKINYLLGNDPAKWQTGLSAYREIIYRELWQGVDMIFFGEGGKLKYELVVQPEAKLDSIQFAYRGADRLSLDKEGNLLIHTPFGVLTEERPVSFQQIAGKRAAVESRFVIKQSEPGTCVYGFEIDEFHPGYALIIDPALDYSTYLGGSGTETGFAIAVDGAGNAYVTGQTVSSNFPLTSGAFQATFAGSSDAFVTKLNAHGSGLVYSTFIGGSGLEIGFGIAVDSAGNAYVTGQTQSTNFPVTNGALQTLLGGGSDAFVTKLNADGSALVYSTYLGGSSGDVGNAIIVDGTGNAYVTGSTASTNFPTTSGAFQTTGGGALADVFVTKLNADGTALDYSTYLVGSSLDEGFGIAVDGSGNAFVTGRTLSANFPTTPGAFQIASAGSADAFAFKLNAGGTALMYSTYLGGSGSDTGKAIAIDGSGNAYIVGLTFSADFPVTPGAFQPSFGGVSDVFVTKLSSDGTSLVYSTYLGGSGSEDGTGIEVLAGSAYVTGNTGSSDFPVTPDSIQPTLSGGSDVYLTQFDVTGSSLVFSTYFGGSSNDGATSIAVDGSGSAYLTGQTVSLNYPITPGAFQQSLAGGGDSFVTKIGANAEISLLKFPDRFEVRPGETVTFFIEITNPSVVTLTNVRIEDPQLGFFTVLPELPPFAVQIFEVFFHVPPEAPPGFITNVVTVISDQIPEPQFTKSEILVTEAPALLLTKTVNPPAAAPGELVIFTITIQNMGNVGLINVRITDPLIGLDETINEILVGETVTINWPFVIPPEALAGVTIANLVQVTADNLPEPETVGAVVEVLAVPRLTLTKTADRTAVPPGETVTFTITLSNSGNSDLTNISVTDDLTGFSTVIPLIAVGQTDILHVPFFVPLESPPQTYINTVTAVSNETEPVTTSAEVTVSARPLLGVSKVPSSLTVTPGETITYTITLSNIGNVPLTSIRLADPLLGLDQTLGTIEVGETTELTIPFTLPQGTPIGSDIVNLLTVTSAEAGTQEVESTVTVTGAGLSLSKQADLAVAFPGETITYTLTVTNLMVGQQTNVILRDLLLGLSETVPVLLSGETITQTVTFTVPLDAPAGSVITNTFTVSSDQTPPQETTAEVVIRAFPVTSLVLHKLPDRNTAFPGETITYTLTVTNLLPIPQTNVVLADPLLGLSETVPVLLPGETITRTETFPVPPVTPAGSVITNTFTVSSDQSPQLITTAEVAVQALPGPGLVIQKLPDRNGVVPGETITYTLTVTNLLAVPQTNVVLTDTLLGLNETVPVLLPSETITRTASFPVPLDTPIGSTITNTFTASSDQTPVLETTAEVIVQSAPGPGLVIHKLPDRNVVFPGETITYTLTVTNLLAVPQTNVVLADAMLGLSETVPVLLAGETTTRAATFTVPVGTPMGSTIINTFMVSSDQTPAIETTANVVVQAFPVPSLVIQKLPDRNAVFPGETITYTLTVTNLLSIPQTNVILTDELLGLSETVAVLLAGETITRTVTFTVPLDAPADSVITNTITVSSDQTTPLETTVEVVVESALGVETTLEVLKLPDRNEAAPGETVHYTVLVTNTGSNPATNVVVNDSLTGTMETIAAIAPGNTAVVTFAFTIPVTAVNGTVIANRVTATWTEQPPGSPPAQSETRVTVADPIVLLELDVQGHPSTANPGRTVIKTITITNVTGRTVTHIRVSDSLVGFRTVIASLAPGEQRVFNLPFAIPAGTTGGTVFPNIVTIISDQTPLQQETVFINTTVIPDAELTETVDRAQGRPGETVIFTIQVRNTGNVALTNAVLTAPLLGIQFHISRFEVGAIETIQVPFVLPNVNQTTVIISPVTFSSDNGPFRTASASVEVIVEAQVADAQLTETVDPNQGRPGQTVIFTIQVVNTGNITLFNGKLIAPLLGVQQQIDRLDPGTGKTLHVSFILPDVKENTTITSPVTFTSDNGPTRRASASVLVIAEEEE</sequence>
<evidence type="ECO:0000313" key="4">
    <source>
        <dbReference type="Proteomes" id="UP000517523"/>
    </source>
</evidence>
<dbReference type="PANTHER" id="PTHR35580:SF1">
    <property type="entry name" value="PHYTASE-LIKE DOMAIN-CONTAINING PROTEIN"/>
    <property type="match status" value="1"/>
</dbReference>
<feature type="domain" description="DUF7507" evidence="1">
    <location>
        <begin position="1557"/>
        <end position="1642"/>
    </location>
</feature>
<name>A0A839TQ13_9BACL</name>
<reference evidence="3 4" key="1">
    <citation type="submission" date="2020-08" db="EMBL/GenBank/DDBJ databases">
        <title>Genomic Encyclopedia of Type Strains, Phase III (KMG-III): the genomes of soil and plant-associated and newly described type strains.</title>
        <authorList>
            <person name="Whitman W."/>
        </authorList>
    </citation>
    <scope>NUCLEOTIDE SEQUENCE [LARGE SCALE GENOMIC DNA]</scope>
    <source>
        <strain evidence="3 4">CECT 5831</strain>
    </source>
</reference>
<feature type="domain" description="DUF7507" evidence="1">
    <location>
        <begin position="727"/>
        <end position="814"/>
    </location>
</feature>